<proteinExistence type="predicted"/>
<evidence type="ECO:0000313" key="1">
    <source>
        <dbReference type="EMBL" id="MBW0464968.1"/>
    </source>
</evidence>
<sequence>MSISKIIGKNWNRAPVEFKMVPNIFKEDKRNEIPVSNCHKCESTSHLAKPCTKKTKINEAQVIEEVQCAEEKEYYQYYAISEDTPAEEYPIENITSLFEFTEVHTHLPQFSEDF</sequence>
<protein>
    <submittedName>
        <fullName evidence="1">Uncharacterized protein</fullName>
    </submittedName>
</protein>
<reference evidence="1" key="1">
    <citation type="submission" date="2021-03" db="EMBL/GenBank/DDBJ databases">
        <title>Draft genome sequence of rust myrtle Austropuccinia psidii MF-1, a brazilian biotype.</title>
        <authorList>
            <person name="Quecine M.C."/>
            <person name="Pachon D.M.R."/>
            <person name="Bonatelli M.L."/>
            <person name="Correr F.H."/>
            <person name="Franceschini L.M."/>
            <person name="Leite T.F."/>
            <person name="Margarido G.R.A."/>
            <person name="Almeida C.A."/>
            <person name="Ferrarezi J.A."/>
            <person name="Labate C.A."/>
        </authorList>
    </citation>
    <scope>NUCLEOTIDE SEQUENCE</scope>
    <source>
        <strain evidence="1">MF-1</strain>
    </source>
</reference>
<dbReference type="OrthoDB" id="2517660at2759"/>
<name>A0A9Q3BH33_9BASI</name>
<dbReference type="AlphaFoldDB" id="A0A9Q3BH33"/>
<comment type="caution">
    <text evidence="1">The sequence shown here is derived from an EMBL/GenBank/DDBJ whole genome shotgun (WGS) entry which is preliminary data.</text>
</comment>
<gene>
    <name evidence="1" type="ORF">O181_004683</name>
</gene>
<evidence type="ECO:0000313" key="2">
    <source>
        <dbReference type="Proteomes" id="UP000765509"/>
    </source>
</evidence>
<dbReference type="Proteomes" id="UP000765509">
    <property type="component" value="Unassembled WGS sequence"/>
</dbReference>
<accession>A0A9Q3BH33</accession>
<organism evidence="1 2">
    <name type="scientific">Austropuccinia psidii MF-1</name>
    <dbReference type="NCBI Taxonomy" id="1389203"/>
    <lineage>
        <taxon>Eukaryota</taxon>
        <taxon>Fungi</taxon>
        <taxon>Dikarya</taxon>
        <taxon>Basidiomycota</taxon>
        <taxon>Pucciniomycotina</taxon>
        <taxon>Pucciniomycetes</taxon>
        <taxon>Pucciniales</taxon>
        <taxon>Sphaerophragmiaceae</taxon>
        <taxon>Austropuccinia</taxon>
    </lineage>
</organism>
<keyword evidence="2" id="KW-1185">Reference proteome</keyword>
<dbReference type="EMBL" id="AVOT02000922">
    <property type="protein sequence ID" value="MBW0464968.1"/>
    <property type="molecule type" value="Genomic_DNA"/>
</dbReference>